<keyword evidence="8" id="KW-1133">Transmembrane helix</keyword>
<dbReference type="EMBL" id="JACHIM010000002">
    <property type="protein sequence ID" value="MBB5073578.1"/>
    <property type="molecule type" value="Genomic_DNA"/>
</dbReference>
<evidence type="ECO:0000256" key="2">
    <source>
        <dbReference type="ARBA" id="ARBA00006555"/>
    </source>
</evidence>
<dbReference type="GO" id="GO:0098797">
    <property type="term" value="C:plasma membrane protein complex"/>
    <property type="evidence" value="ECO:0007669"/>
    <property type="project" value="TreeGrafter"/>
</dbReference>
<evidence type="ECO:0000256" key="4">
    <source>
        <dbReference type="ARBA" id="ARBA00022475"/>
    </source>
</evidence>
<evidence type="ECO:0000313" key="11">
    <source>
        <dbReference type="EMBL" id="MBB5073578.1"/>
    </source>
</evidence>
<keyword evidence="6" id="KW-0812">Transmembrane</keyword>
<dbReference type="PANTHER" id="PTHR33446">
    <property type="entry name" value="PROTEIN TONB-RELATED"/>
    <property type="match status" value="1"/>
</dbReference>
<name>A0A840NT51_9HYPH</name>
<evidence type="ECO:0000313" key="12">
    <source>
        <dbReference type="Proteomes" id="UP000561417"/>
    </source>
</evidence>
<dbReference type="GO" id="GO:0055085">
    <property type="term" value="P:transmembrane transport"/>
    <property type="evidence" value="ECO:0007669"/>
    <property type="project" value="InterPro"/>
</dbReference>
<dbReference type="PROSITE" id="PS52015">
    <property type="entry name" value="TONB_CTD"/>
    <property type="match status" value="1"/>
</dbReference>
<dbReference type="AlphaFoldDB" id="A0A840NT51"/>
<keyword evidence="5" id="KW-0997">Cell inner membrane</keyword>
<organism evidence="11 12">
    <name type="scientific">Bartonella callosciuri</name>
    <dbReference type="NCBI Taxonomy" id="686223"/>
    <lineage>
        <taxon>Bacteria</taxon>
        <taxon>Pseudomonadati</taxon>
        <taxon>Pseudomonadota</taxon>
        <taxon>Alphaproteobacteria</taxon>
        <taxon>Hyphomicrobiales</taxon>
        <taxon>Bartonellaceae</taxon>
        <taxon>Bartonella</taxon>
    </lineage>
</organism>
<dbReference type="SUPFAM" id="SSF74653">
    <property type="entry name" value="TolA/TonB C-terminal domain"/>
    <property type="match status" value="1"/>
</dbReference>
<dbReference type="NCBIfam" id="TIGR01352">
    <property type="entry name" value="tonB_Cterm"/>
    <property type="match status" value="1"/>
</dbReference>
<evidence type="ECO:0000259" key="10">
    <source>
        <dbReference type="PROSITE" id="PS52015"/>
    </source>
</evidence>
<comment type="subcellular location">
    <subcellularLocation>
        <location evidence="1">Cell inner membrane</location>
        <topology evidence="1">Single-pass membrane protein</topology>
        <orientation evidence="1">Periplasmic side</orientation>
    </subcellularLocation>
</comment>
<keyword evidence="12" id="KW-1185">Reference proteome</keyword>
<gene>
    <name evidence="11" type="ORF">HNQ69_000699</name>
</gene>
<protein>
    <submittedName>
        <fullName evidence="11">Protein TonB</fullName>
    </submittedName>
</protein>
<evidence type="ECO:0000256" key="5">
    <source>
        <dbReference type="ARBA" id="ARBA00022519"/>
    </source>
</evidence>
<dbReference type="Gene3D" id="3.30.1150.10">
    <property type="match status" value="1"/>
</dbReference>
<keyword evidence="7" id="KW-0653">Protein transport</keyword>
<comment type="caution">
    <text evidence="11">The sequence shown here is derived from an EMBL/GenBank/DDBJ whole genome shotgun (WGS) entry which is preliminary data.</text>
</comment>
<keyword evidence="9" id="KW-0472">Membrane</keyword>
<reference evidence="11 12" key="1">
    <citation type="submission" date="2020-08" db="EMBL/GenBank/DDBJ databases">
        <title>Genomic Encyclopedia of Type Strains, Phase IV (KMG-IV): sequencing the most valuable type-strain genomes for metagenomic binning, comparative biology and taxonomic classification.</title>
        <authorList>
            <person name="Goeker M."/>
        </authorList>
    </citation>
    <scope>NUCLEOTIDE SEQUENCE [LARGE SCALE GENOMIC DNA]</scope>
    <source>
        <strain evidence="11 12">DSM 28538</strain>
    </source>
</reference>
<evidence type="ECO:0000256" key="3">
    <source>
        <dbReference type="ARBA" id="ARBA00022448"/>
    </source>
</evidence>
<proteinExistence type="inferred from homology"/>
<comment type="similarity">
    <text evidence="2">Belongs to the TonB family.</text>
</comment>
<dbReference type="InterPro" id="IPR006260">
    <property type="entry name" value="TonB/TolA_C"/>
</dbReference>
<sequence>MNFANTKRLLTLWLSAFICAFSLHLAVGAQFYFYNTGVRNSTLSSPIMLTFAQETFYPDVNTDLSDINTDLSNISTEPEVLQPHLSGQESKILESVDEIQQEESHHHMEQDDFATLKSLQKSLSQKEERNILAEKPIPKTVVKQSTVKTIRSSTTTQGGNAVARENALLVEWLAKVQAQLERQKEYVVGQRISRAKGTVKLEFRVHEQGHIFSSRVVVSAGDRELDRLAMTALQRVGTFPPPPPSKVNKIIRVSLIFS</sequence>
<keyword evidence="4" id="KW-1003">Cell membrane</keyword>
<feature type="domain" description="TonB C-terminal" evidence="10">
    <location>
        <begin position="171"/>
        <end position="258"/>
    </location>
</feature>
<evidence type="ECO:0000256" key="1">
    <source>
        <dbReference type="ARBA" id="ARBA00004383"/>
    </source>
</evidence>
<dbReference type="RefSeq" id="WP_183228637.1">
    <property type="nucleotide sequence ID" value="NZ_JACHIM010000002.1"/>
</dbReference>
<accession>A0A840NT51</accession>
<dbReference type="InterPro" id="IPR037682">
    <property type="entry name" value="TonB_C"/>
</dbReference>
<dbReference type="GO" id="GO:0015031">
    <property type="term" value="P:protein transport"/>
    <property type="evidence" value="ECO:0007669"/>
    <property type="project" value="UniProtKB-KW"/>
</dbReference>
<evidence type="ECO:0000256" key="6">
    <source>
        <dbReference type="ARBA" id="ARBA00022692"/>
    </source>
</evidence>
<dbReference type="PANTHER" id="PTHR33446:SF2">
    <property type="entry name" value="PROTEIN TONB"/>
    <property type="match status" value="1"/>
</dbReference>
<dbReference type="Proteomes" id="UP000561417">
    <property type="component" value="Unassembled WGS sequence"/>
</dbReference>
<evidence type="ECO:0000256" key="8">
    <source>
        <dbReference type="ARBA" id="ARBA00022989"/>
    </source>
</evidence>
<dbReference type="Pfam" id="PF13103">
    <property type="entry name" value="TonB_2"/>
    <property type="match status" value="1"/>
</dbReference>
<dbReference type="GO" id="GO:0031992">
    <property type="term" value="F:energy transducer activity"/>
    <property type="evidence" value="ECO:0007669"/>
    <property type="project" value="TreeGrafter"/>
</dbReference>
<dbReference type="InterPro" id="IPR051045">
    <property type="entry name" value="TonB-dependent_transducer"/>
</dbReference>
<keyword evidence="3" id="KW-0813">Transport</keyword>
<evidence type="ECO:0000256" key="7">
    <source>
        <dbReference type="ARBA" id="ARBA00022927"/>
    </source>
</evidence>
<evidence type="ECO:0000256" key="9">
    <source>
        <dbReference type="ARBA" id="ARBA00023136"/>
    </source>
</evidence>